<dbReference type="InterPro" id="IPR036249">
    <property type="entry name" value="Thioredoxin-like_sf"/>
</dbReference>
<dbReference type="AlphaFoldDB" id="A0A6U4JNI9"/>
<proteinExistence type="predicted"/>
<dbReference type="Gene3D" id="3.40.30.10">
    <property type="entry name" value="Glutaredoxin"/>
    <property type="match status" value="1"/>
</dbReference>
<reference evidence="1" key="1">
    <citation type="submission" date="2021-01" db="EMBL/GenBank/DDBJ databases">
        <authorList>
            <person name="Corre E."/>
            <person name="Pelletier E."/>
            <person name="Niang G."/>
            <person name="Scheremetjew M."/>
            <person name="Finn R."/>
            <person name="Kale V."/>
            <person name="Holt S."/>
            <person name="Cochrane G."/>
            <person name="Meng A."/>
            <person name="Brown T."/>
            <person name="Cohen L."/>
        </authorList>
    </citation>
    <scope>NUCLEOTIDE SEQUENCE</scope>
    <source>
        <strain evidence="1">CCMP441</strain>
        <strain evidence="2">CCMP644</strain>
    </source>
</reference>
<evidence type="ECO:0000313" key="2">
    <source>
        <dbReference type="EMBL" id="CAD8949431.1"/>
    </source>
</evidence>
<protein>
    <recommendedName>
        <fullName evidence="3">Glutaredoxin domain-containing protein</fullName>
    </recommendedName>
</protein>
<name>A0A6U4JNI9_HEMAN</name>
<accession>A0A6U4JNI9</accession>
<sequence>MAEVCDMGGCHTDDAVVIKQSEPEVQEEECVHKGVIVYHRATCGRCWLARWQLWNAGVPFELRPLDCDQSWGDLMYKNGYQGGTFMLPVVTHGCKAWWDIKDYKNMVEEIKGRLSHEISTSYAAGM</sequence>
<evidence type="ECO:0008006" key="3">
    <source>
        <dbReference type="Google" id="ProtNLM"/>
    </source>
</evidence>
<dbReference type="SUPFAM" id="SSF52833">
    <property type="entry name" value="Thioredoxin-like"/>
    <property type="match status" value="1"/>
</dbReference>
<dbReference type="EMBL" id="HBFX01006446">
    <property type="protein sequence ID" value="CAD8949431.1"/>
    <property type="molecule type" value="Transcribed_RNA"/>
</dbReference>
<dbReference type="EMBL" id="HBFK01005286">
    <property type="protein sequence ID" value="CAD8736659.1"/>
    <property type="molecule type" value="Transcribed_RNA"/>
</dbReference>
<evidence type="ECO:0000313" key="1">
    <source>
        <dbReference type="EMBL" id="CAD8736659.1"/>
    </source>
</evidence>
<organism evidence="1">
    <name type="scientific">Hemiselmis andersenii</name>
    <name type="common">Cryptophyte alga</name>
    <dbReference type="NCBI Taxonomy" id="464988"/>
    <lineage>
        <taxon>Eukaryota</taxon>
        <taxon>Cryptophyceae</taxon>
        <taxon>Cryptomonadales</taxon>
        <taxon>Hemiselmidaceae</taxon>
        <taxon>Hemiselmis</taxon>
    </lineage>
</organism>
<gene>
    <name evidence="2" type="ORF">HAND00432_LOCUS3949</name>
    <name evidence="1" type="ORF">HAND1043_LOCUS3151</name>
</gene>